<dbReference type="Pfam" id="PF02643">
    <property type="entry name" value="DUF192"/>
    <property type="match status" value="1"/>
</dbReference>
<dbReference type="InterPro" id="IPR038695">
    <property type="entry name" value="Saro_0823-like_sf"/>
</dbReference>
<comment type="caution">
    <text evidence="1">The sequence shown here is derived from an EMBL/GenBank/DDBJ whole genome shotgun (WGS) entry which is preliminary data.</text>
</comment>
<sequence>MGSRQSRDAAGAPGVRAVAALTAALILGAMPLAAQEVCAPDVVDLRSGDVTARFTVEVADTPESRALGLMNRPEMPQFAGMLFVYEAPTRASFWMKNTLISLDMLFADETGTVTRIHRDATPLSTDPIPGGDDILYVLEINGGMSDLLGLAEGTQLRHPAMDPAIAAWPCPQG</sequence>
<dbReference type="Proteomes" id="UP000572377">
    <property type="component" value="Unassembled WGS sequence"/>
</dbReference>
<evidence type="ECO:0000313" key="2">
    <source>
        <dbReference type="Proteomes" id="UP000572377"/>
    </source>
</evidence>
<dbReference type="Gene3D" id="2.60.120.1140">
    <property type="entry name" value="Protein of unknown function DUF192"/>
    <property type="match status" value="1"/>
</dbReference>
<organism evidence="1 2">
    <name type="scientific">Halovulum dunhuangense</name>
    <dbReference type="NCBI Taxonomy" id="1505036"/>
    <lineage>
        <taxon>Bacteria</taxon>
        <taxon>Pseudomonadati</taxon>
        <taxon>Pseudomonadota</taxon>
        <taxon>Alphaproteobacteria</taxon>
        <taxon>Rhodobacterales</taxon>
        <taxon>Paracoccaceae</taxon>
        <taxon>Halovulum</taxon>
    </lineage>
</organism>
<keyword evidence="2" id="KW-1185">Reference proteome</keyword>
<name>A0A849L2I4_9RHOB</name>
<evidence type="ECO:0000313" key="1">
    <source>
        <dbReference type="EMBL" id="NNU80495.1"/>
    </source>
</evidence>
<reference evidence="1 2" key="1">
    <citation type="submission" date="2020-05" db="EMBL/GenBank/DDBJ databases">
        <title>Gimesia benthica sp. nov., a novel planctomycete isolated from a deep-sea water sample of the Northwest Indian Ocean.</title>
        <authorList>
            <person name="Wang J."/>
            <person name="Ruan C."/>
            <person name="Song L."/>
            <person name="Zhu Y."/>
            <person name="Li A."/>
            <person name="Zheng X."/>
            <person name="Wang L."/>
            <person name="Lu Z."/>
            <person name="Huang Y."/>
            <person name="Du W."/>
            <person name="Zhou Y."/>
            <person name="Huang L."/>
            <person name="Dai X."/>
        </authorList>
    </citation>
    <scope>NUCLEOTIDE SEQUENCE [LARGE SCALE GENOMIC DNA]</scope>
    <source>
        <strain evidence="1 2">YYQ-30</strain>
    </source>
</reference>
<dbReference type="PANTHER" id="PTHR37953:SF1">
    <property type="entry name" value="UPF0127 PROTEIN MJ1496"/>
    <property type="match status" value="1"/>
</dbReference>
<dbReference type="EMBL" id="JABFBC010000001">
    <property type="protein sequence ID" value="NNU80495.1"/>
    <property type="molecule type" value="Genomic_DNA"/>
</dbReference>
<dbReference type="PANTHER" id="PTHR37953">
    <property type="entry name" value="UPF0127 PROTEIN MJ1496"/>
    <property type="match status" value="1"/>
</dbReference>
<dbReference type="InterPro" id="IPR003795">
    <property type="entry name" value="DUF192"/>
</dbReference>
<protein>
    <submittedName>
        <fullName evidence="1">DUF192 domain-containing protein</fullName>
    </submittedName>
</protein>
<dbReference type="AlphaFoldDB" id="A0A849L2I4"/>
<proteinExistence type="predicted"/>
<accession>A0A849L2I4</accession>
<gene>
    <name evidence="1" type="ORF">HMH01_08580</name>
</gene>